<comment type="caution">
    <text evidence="1">The sequence shown here is derived from an EMBL/GenBank/DDBJ whole genome shotgun (WGS) entry which is preliminary data.</text>
</comment>
<evidence type="ECO:0000313" key="2">
    <source>
        <dbReference type="Proteomes" id="UP000310200"/>
    </source>
</evidence>
<feature type="non-terminal residue" evidence="1">
    <location>
        <position position="120"/>
    </location>
</feature>
<keyword evidence="2" id="KW-1185">Reference proteome</keyword>
<name>A0A4V6RGR6_9HYME</name>
<sequence length="120" mass="13628">MNIYNNGNMNEIATELRAVVKSINKSSAYVHQLNEMLTKYRERESKNTSTSRATLPSTPFGAHSHGSFVVSNPVSYTHLDVYKRQVGHRVTCPKDTVNQVDVLMTLIKFEYNKTTLVNSY</sequence>
<dbReference type="EMBL" id="QBLH01000126">
    <property type="protein sequence ID" value="TGZ57734.1"/>
    <property type="molecule type" value="Genomic_DNA"/>
</dbReference>
<gene>
    <name evidence="1" type="ORF">DBV15_09392</name>
</gene>
<protein>
    <submittedName>
        <fullName evidence="1">Uncharacterized protein</fullName>
    </submittedName>
</protein>
<evidence type="ECO:0000313" key="1">
    <source>
        <dbReference type="EMBL" id="TGZ57734.1"/>
    </source>
</evidence>
<accession>A0A4V6RGR6</accession>
<dbReference type="AlphaFoldDB" id="A0A4V6RGR6"/>
<organism evidence="1 2">
    <name type="scientific">Temnothorax longispinosus</name>
    <dbReference type="NCBI Taxonomy" id="300112"/>
    <lineage>
        <taxon>Eukaryota</taxon>
        <taxon>Metazoa</taxon>
        <taxon>Ecdysozoa</taxon>
        <taxon>Arthropoda</taxon>
        <taxon>Hexapoda</taxon>
        <taxon>Insecta</taxon>
        <taxon>Pterygota</taxon>
        <taxon>Neoptera</taxon>
        <taxon>Endopterygota</taxon>
        <taxon>Hymenoptera</taxon>
        <taxon>Apocrita</taxon>
        <taxon>Aculeata</taxon>
        <taxon>Formicoidea</taxon>
        <taxon>Formicidae</taxon>
        <taxon>Myrmicinae</taxon>
        <taxon>Temnothorax</taxon>
    </lineage>
</organism>
<dbReference type="Proteomes" id="UP000310200">
    <property type="component" value="Unassembled WGS sequence"/>
</dbReference>
<proteinExistence type="predicted"/>
<reference evidence="1 2" key="1">
    <citation type="journal article" date="2019" name="Philos. Trans. R. Soc. Lond., B, Biol. Sci.">
        <title>Ant behaviour and brain gene expression of defending hosts depend on the ecological success of the intruding social parasite.</title>
        <authorList>
            <person name="Kaur R."/>
            <person name="Stoldt M."/>
            <person name="Jongepier E."/>
            <person name="Feldmeyer B."/>
            <person name="Menzel F."/>
            <person name="Bornberg-Bauer E."/>
            <person name="Foitzik S."/>
        </authorList>
    </citation>
    <scope>NUCLEOTIDE SEQUENCE [LARGE SCALE GENOMIC DNA]</scope>
    <source>
        <tissue evidence="1">Whole body</tissue>
    </source>
</reference>